<name>A0AAE6KRP4_MYXXA</name>
<evidence type="ECO:0000313" key="3">
    <source>
        <dbReference type="Proteomes" id="UP000320179"/>
    </source>
</evidence>
<reference evidence="2 3" key="1">
    <citation type="journal article" date="2019" name="Science">
        <title>Social genes are selection hotspots in kin groups of a soil microbe.</title>
        <authorList>
            <person name="Wielgoss S."/>
            <person name="Wolfensberger R."/>
            <person name="Sun L."/>
            <person name="Fiegna F."/>
            <person name="Velicer G.J."/>
        </authorList>
    </citation>
    <scope>NUCLEOTIDE SEQUENCE [LARGE SCALE GENOMIC DNA]</scope>
    <source>
        <strain evidence="2 3">MC3.5.9c15</strain>
    </source>
</reference>
<proteinExistence type="predicted"/>
<evidence type="ECO:0000313" key="2">
    <source>
        <dbReference type="EMBL" id="QDE67359.1"/>
    </source>
</evidence>
<dbReference type="EMBL" id="CP017174">
    <property type="protein sequence ID" value="QDE67359.1"/>
    <property type="molecule type" value="Genomic_DNA"/>
</dbReference>
<gene>
    <name evidence="2" type="ORF">BHS09_10375</name>
</gene>
<evidence type="ECO:0000256" key="1">
    <source>
        <dbReference type="SAM" id="MobiDB-lite"/>
    </source>
</evidence>
<protein>
    <submittedName>
        <fullName evidence="2">Uncharacterized protein</fullName>
    </submittedName>
</protein>
<organism evidence="2 3">
    <name type="scientific">Myxococcus xanthus</name>
    <dbReference type="NCBI Taxonomy" id="34"/>
    <lineage>
        <taxon>Bacteria</taxon>
        <taxon>Pseudomonadati</taxon>
        <taxon>Myxococcota</taxon>
        <taxon>Myxococcia</taxon>
        <taxon>Myxococcales</taxon>
        <taxon>Cystobacterineae</taxon>
        <taxon>Myxococcaceae</taxon>
        <taxon>Myxococcus</taxon>
    </lineage>
</organism>
<dbReference type="AlphaFoldDB" id="A0AAE6KRP4"/>
<sequence>MFQGHRLSSIGRCLARRAEGEGQARPLRRDAERGRQTGGELEDALDVGDRGEWVRLEPCTEADEENDGATDGTLEPVRRVRAGEQGARRQCEGSPLACVGLRGMDGR</sequence>
<accession>A0AAE6KRP4</accession>
<dbReference type="Proteomes" id="UP000320179">
    <property type="component" value="Chromosome"/>
</dbReference>
<feature type="compositionally biased region" description="Basic and acidic residues" evidence="1">
    <location>
        <begin position="16"/>
        <end position="35"/>
    </location>
</feature>
<feature type="region of interest" description="Disordered" evidence="1">
    <location>
        <begin position="14"/>
        <end position="42"/>
    </location>
</feature>